<keyword evidence="5" id="KW-0234">DNA repair</keyword>
<dbReference type="Gene3D" id="1.20.920.10">
    <property type="entry name" value="Bromodomain-like"/>
    <property type="match status" value="1"/>
</dbReference>
<keyword evidence="10" id="KW-1185">Reference proteome</keyword>
<evidence type="ECO:0000313" key="9">
    <source>
        <dbReference type="EMBL" id="KAF6231774.1"/>
    </source>
</evidence>
<dbReference type="EMBL" id="JACCJC010000054">
    <property type="protein sequence ID" value="KAF6231774.1"/>
    <property type="molecule type" value="Genomic_DNA"/>
</dbReference>
<feature type="region of interest" description="Disordered" evidence="7">
    <location>
        <begin position="238"/>
        <end position="429"/>
    </location>
</feature>
<dbReference type="Proteomes" id="UP000578531">
    <property type="component" value="Unassembled WGS sequence"/>
</dbReference>
<sequence>MPPTSNPVAKRGRPAFRPPRPTTKATKTKTTTPRRKSAPAKHSFIESAAEDDEDEDDDDDDAELVSSHSRNASASEEPDAFPTTTRVGTQDAPPTMPPALLTKLLHYHFQDDKVRIGKEANGVVGKYMETFVREAIARAAFERSEAGGKGIGDDFLEMATELVIHCVGLEGLTITVSGADHSIPIITDVLRVTTLLGSVEYTIPQLPVTYNTADLNGNLTISDESGKTLYRWRSHAIAQPPSAEHQQPRSEPTYNHERQKHPPCISAPPSYRAAGTPPNLRSSGALNELNNSQTASSDADAMAENPDGPGRLRSGNGRKVTYLESSLSRSNSTRDHSPWSSPVQRLERTSKRKPNRIFQFSEDSDAEPSGSDIPLGRKRRPRLRPKVATTDDSGSDPLESDIAPPRKRRSKRRERIKLQDSNDRESEISLSDMTRTRKIFLRRLIDRLLRESDEDSEPFAEPVDAVAEEVPTYYAVIKRPMDLRTLRENLGKGIYSTVESFEPAFYLIIENSILFNGLGHKVSQGGLRLLKAFKVLIASLP</sequence>
<evidence type="ECO:0000256" key="5">
    <source>
        <dbReference type="ARBA" id="ARBA00023204"/>
    </source>
</evidence>
<feature type="domain" description="Bromo" evidence="8">
    <location>
        <begin position="451"/>
        <end position="523"/>
    </location>
</feature>
<evidence type="ECO:0000256" key="3">
    <source>
        <dbReference type="ARBA" id="ARBA00023117"/>
    </source>
</evidence>
<gene>
    <name evidence="9" type="ORF">HO173_010076</name>
</gene>
<dbReference type="PANTHER" id="PTHR22881">
    <property type="entry name" value="BROMODOMAIN CONTAINING PROTEIN"/>
    <property type="match status" value="1"/>
</dbReference>
<reference evidence="9 10" key="1">
    <citation type="journal article" date="2020" name="Genomics">
        <title>Complete, high-quality genomes from long-read metagenomic sequencing of two wolf lichen thalli reveals enigmatic genome architecture.</title>
        <authorList>
            <person name="McKenzie S.K."/>
            <person name="Walston R.F."/>
            <person name="Allen J.L."/>
        </authorList>
    </citation>
    <scope>NUCLEOTIDE SEQUENCE [LARGE SCALE GENOMIC DNA]</scope>
    <source>
        <strain evidence="9">WasteWater2</strain>
    </source>
</reference>
<organism evidence="9 10">
    <name type="scientific">Letharia columbiana</name>
    <dbReference type="NCBI Taxonomy" id="112416"/>
    <lineage>
        <taxon>Eukaryota</taxon>
        <taxon>Fungi</taxon>
        <taxon>Dikarya</taxon>
        <taxon>Ascomycota</taxon>
        <taxon>Pezizomycotina</taxon>
        <taxon>Lecanoromycetes</taxon>
        <taxon>OSLEUM clade</taxon>
        <taxon>Lecanoromycetidae</taxon>
        <taxon>Lecanorales</taxon>
        <taxon>Lecanorineae</taxon>
        <taxon>Parmeliaceae</taxon>
        <taxon>Letharia</taxon>
    </lineage>
</organism>
<dbReference type="PANTHER" id="PTHR22881:SF27">
    <property type="entry name" value="BROMODOMAIN CONTAINING 7_9"/>
    <property type="match status" value="1"/>
</dbReference>
<dbReference type="SMART" id="SM00297">
    <property type="entry name" value="BROMO"/>
    <property type="match status" value="1"/>
</dbReference>
<dbReference type="GO" id="GO:0006325">
    <property type="term" value="P:chromatin organization"/>
    <property type="evidence" value="ECO:0007669"/>
    <property type="project" value="UniProtKB-ARBA"/>
</dbReference>
<keyword evidence="3 6" id="KW-0103">Bromodomain</keyword>
<dbReference type="GO" id="GO:0003677">
    <property type="term" value="F:DNA binding"/>
    <property type="evidence" value="ECO:0007669"/>
    <property type="project" value="UniProtKB-KW"/>
</dbReference>
<dbReference type="GO" id="GO:0006281">
    <property type="term" value="P:DNA repair"/>
    <property type="evidence" value="ECO:0007669"/>
    <property type="project" value="UniProtKB-KW"/>
</dbReference>
<feature type="compositionally biased region" description="Basic residues" evidence="7">
    <location>
        <begin position="376"/>
        <end position="385"/>
    </location>
</feature>
<dbReference type="GeneID" id="59291723"/>
<comment type="similarity">
    <text evidence="1">Belongs to the CENP-X/MHF2 family.</text>
</comment>
<dbReference type="CDD" id="cd22921">
    <property type="entry name" value="HFD_CENP-X"/>
    <property type="match status" value="1"/>
</dbReference>
<evidence type="ECO:0000256" key="7">
    <source>
        <dbReference type="SAM" id="MobiDB-lite"/>
    </source>
</evidence>
<dbReference type="InterPro" id="IPR018552">
    <property type="entry name" value="CENP-X"/>
</dbReference>
<evidence type="ECO:0000256" key="1">
    <source>
        <dbReference type="ARBA" id="ARBA00009359"/>
    </source>
</evidence>
<evidence type="ECO:0000313" key="10">
    <source>
        <dbReference type="Proteomes" id="UP000578531"/>
    </source>
</evidence>
<dbReference type="GO" id="GO:0051382">
    <property type="term" value="P:kinetochore assembly"/>
    <property type="evidence" value="ECO:0007669"/>
    <property type="project" value="InterPro"/>
</dbReference>
<dbReference type="Pfam" id="PF00439">
    <property type="entry name" value="Bromodomain"/>
    <property type="match status" value="1"/>
</dbReference>
<dbReference type="RefSeq" id="XP_037161206.1">
    <property type="nucleotide sequence ID" value="XM_037311962.1"/>
</dbReference>
<dbReference type="PROSITE" id="PS00633">
    <property type="entry name" value="BROMODOMAIN_1"/>
    <property type="match status" value="1"/>
</dbReference>
<evidence type="ECO:0000256" key="2">
    <source>
        <dbReference type="ARBA" id="ARBA00022763"/>
    </source>
</evidence>
<proteinExistence type="inferred from homology"/>
<feature type="compositionally biased region" description="Basic residues" evidence="7">
    <location>
        <begin position="405"/>
        <end position="415"/>
    </location>
</feature>
<feature type="compositionally biased region" description="Polar residues" evidence="7">
    <location>
        <begin position="279"/>
        <end position="297"/>
    </location>
</feature>
<protein>
    <recommendedName>
        <fullName evidence="8">Bromo domain-containing protein</fullName>
    </recommendedName>
</protein>
<dbReference type="InterPro" id="IPR036427">
    <property type="entry name" value="Bromodomain-like_sf"/>
</dbReference>
<dbReference type="InterPro" id="IPR001487">
    <property type="entry name" value="Bromodomain"/>
</dbReference>
<dbReference type="InterPro" id="IPR018359">
    <property type="entry name" value="Bromodomain_CS"/>
</dbReference>
<name>A0A8H6FNH4_9LECA</name>
<dbReference type="PRINTS" id="PR00503">
    <property type="entry name" value="BROMODOMAIN"/>
</dbReference>
<comment type="caution">
    <text evidence="9">The sequence shown here is derived from an EMBL/GenBank/DDBJ whole genome shotgun (WGS) entry which is preliminary data.</text>
</comment>
<dbReference type="InterPro" id="IPR051831">
    <property type="entry name" value="Bromodomain_contain_prot"/>
</dbReference>
<feature type="region of interest" description="Disordered" evidence="7">
    <location>
        <begin position="1"/>
        <end position="98"/>
    </location>
</feature>
<dbReference type="Pfam" id="PF09415">
    <property type="entry name" value="CENP-X"/>
    <property type="match status" value="1"/>
</dbReference>
<feature type="compositionally biased region" description="Acidic residues" evidence="7">
    <location>
        <begin position="48"/>
        <end position="63"/>
    </location>
</feature>
<dbReference type="OrthoDB" id="2500381at2759"/>
<evidence type="ECO:0000256" key="6">
    <source>
        <dbReference type="PROSITE-ProRule" id="PRU00035"/>
    </source>
</evidence>
<accession>A0A8H6FNH4</accession>
<feature type="compositionally biased region" description="Basic and acidic residues" evidence="7">
    <location>
        <begin position="416"/>
        <end position="427"/>
    </location>
</feature>
<feature type="compositionally biased region" description="Low complexity" evidence="7">
    <location>
        <begin position="22"/>
        <end position="31"/>
    </location>
</feature>
<dbReference type="SUPFAM" id="SSF47370">
    <property type="entry name" value="Bromodomain"/>
    <property type="match status" value="1"/>
</dbReference>
<evidence type="ECO:0000256" key="4">
    <source>
        <dbReference type="ARBA" id="ARBA00023125"/>
    </source>
</evidence>
<keyword evidence="4" id="KW-0238">DNA-binding</keyword>
<keyword evidence="2" id="KW-0227">DNA damage</keyword>
<evidence type="ECO:0000259" key="8">
    <source>
        <dbReference type="PROSITE" id="PS50014"/>
    </source>
</evidence>
<dbReference type="PROSITE" id="PS50014">
    <property type="entry name" value="BROMODOMAIN_2"/>
    <property type="match status" value="1"/>
</dbReference>
<dbReference type="AlphaFoldDB" id="A0A8H6FNH4"/>